<feature type="transmembrane region" description="Helical" evidence="1">
    <location>
        <begin position="349"/>
        <end position="368"/>
    </location>
</feature>
<feature type="transmembrane region" description="Helical" evidence="1">
    <location>
        <begin position="274"/>
        <end position="303"/>
    </location>
</feature>
<accession>A0ABV8WQ45</accession>
<name>A0ABV8WQ45_9BACI</name>
<gene>
    <name evidence="2" type="ORF">ACFOY7_02470</name>
</gene>
<comment type="caution">
    <text evidence="2">The sequence shown here is derived from an EMBL/GenBank/DDBJ whole genome shotgun (WGS) entry which is preliminary data.</text>
</comment>
<proteinExistence type="predicted"/>
<feature type="transmembrane region" description="Helical" evidence="1">
    <location>
        <begin position="186"/>
        <end position="207"/>
    </location>
</feature>
<dbReference type="EMBL" id="JBHSDT010000002">
    <property type="protein sequence ID" value="MFC4401961.1"/>
    <property type="molecule type" value="Genomic_DNA"/>
</dbReference>
<keyword evidence="1" id="KW-0472">Membrane</keyword>
<dbReference type="RefSeq" id="WP_390249072.1">
    <property type="nucleotide sequence ID" value="NZ_JBHSDT010000002.1"/>
</dbReference>
<organism evidence="2 3">
    <name type="scientific">Gracilibacillus xinjiangensis</name>
    <dbReference type="NCBI Taxonomy" id="1193282"/>
    <lineage>
        <taxon>Bacteria</taxon>
        <taxon>Bacillati</taxon>
        <taxon>Bacillota</taxon>
        <taxon>Bacilli</taxon>
        <taxon>Bacillales</taxon>
        <taxon>Bacillaceae</taxon>
        <taxon>Gracilibacillus</taxon>
    </lineage>
</organism>
<feature type="transmembrane region" description="Helical" evidence="1">
    <location>
        <begin position="12"/>
        <end position="31"/>
    </location>
</feature>
<dbReference type="Proteomes" id="UP001595882">
    <property type="component" value="Unassembled WGS sequence"/>
</dbReference>
<evidence type="ECO:0000313" key="2">
    <source>
        <dbReference type="EMBL" id="MFC4401961.1"/>
    </source>
</evidence>
<keyword evidence="3" id="KW-1185">Reference proteome</keyword>
<protein>
    <recommendedName>
        <fullName evidence="4">ABC-2 family transporter protein</fullName>
    </recommendedName>
</protein>
<feature type="transmembrane region" description="Helical" evidence="1">
    <location>
        <begin position="232"/>
        <end position="254"/>
    </location>
</feature>
<sequence length="379" mass="45157">MKIIIYEIKKLFHWKVVTLVLLLSFFFYQFFMEFEFTHFPNGRPTTDHFLIAKDMIADYGNEMDETEFKDFKLTYQKEIEKADDYLKSREDSVALGIKTYEQFQARDWDDEGVSELSSRILFEEGVDIFWELQAREGIIERYEQREEDFYRVTGHIHDKVWKQKMAEEKNYNSILPISVVENYNNLIKMVAIWVVVSVMIITGRVFIVDQKNSVLLIQYTSETGRRIFQKKVIASVISTLLITTVYLVAFFSMYRTNKTAEFFQSRVWSYDNFFYLSWFNINFFQFIILTVIGIYILALVAGMLSTILSRYMSNYITLIGSQVPIVILLVYFIGEYLIFNLSSIHDPKFLPFIIYTILIAFAFFWLTYRMRREKNLDIL</sequence>
<reference evidence="3" key="1">
    <citation type="journal article" date="2019" name="Int. J. Syst. Evol. Microbiol.">
        <title>The Global Catalogue of Microorganisms (GCM) 10K type strain sequencing project: providing services to taxonomists for standard genome sequencing and annotation.</title>
        <authorList>
            <consortium name="The Broad Institute Genomics Platform"/>
            <consortium name="The Broad Institute Genome Sequencing Center for Infectious Disease"/>
            <person name="Wu L."/>
            <person name="Ma J."/>
        </authorList>
    </citation>
    <scope>NUCLEOTIDE SEQUENCE [LARGE SCALE GENOMIC DNA]</scope>
    <source>
        <strain evidence="3">CCUG 37865</strain>
    </source>
</reference>
<evidence type="ECO:0000256" key="1">
    <source>
        <dbReference type="SAM" id="Phobius"/>
    </source>
</evidence>
<evidence type="ECO:0008006" key="4">
    <source>
        <dbReference type="Google" id="ProtNLM"/>
    </source>
</evidence>
<feature type="transmembrane region" description="Helical" evidence="1">
    <location>
        <begin position="315"/>
        <end position="334"/>
    </location>
</feature>
<evidence type="ECO:0000313" key="3">
    <source>
        <dbReference type="Proteomes" id="UP001595882"/>
    </source>
</evidence>
<keyword evidence="1" id="KW-0812">Transmembrane</keyword>
<keyword evidence="1" id="KW-1133">Transmembrane helix</keyword>